<organism evidence="5 6">
    <name type="scientific">Paenibacillus terreus</name>
    <dbReference type="NCBI Taxonomy" id="1387834"/>
    <lineage>
        <taxon>Bacteria</taxon>
        <taxon>Bacillati</taxon>
        <taxon>Bacillota</taxon>
        <taxon>Bacilli</taxon>
        <taxon>Bacillales</taxon>
        <taxon>Paenibacillaceae</taxon>
        <taxon>Paenibacillus</taxon>
    </lineage>
</organism>
<keyword evidence="5" id="KW-0946">Virion</keyword>
<evidence type="ECO:0000313" key="6">
    <source>
        <dbReference type="Proteomes" id="UP001580407"/>
    </source>
</evidence>
<sequence>MNQNQNQMKFGAHETMETHEILMEKLNAITHCNLYAKQAKNPKLRDMIARHQRDAINSYNEIVSLTRGGGQFTPISTPAHTQGVQHQQIQYGLDNPPRFAPQNDDTLSDHEISTAMLICHKNGARNAAWAALECADPNLRRAMQNSAQACTDHAYEVFLFLNEQGLYQVPTMKTETTHNFLGSYQPATGMQQSQYGAQTGYSTGGYSSGFNASGNEVGIGYGSVTGSAAGSPYYGDVGGQDAGRPSYPQGAQTKTGYSPIFGTTGQGHQQ</sequence>
<dbReference type="EMBL" id="JBHILM010000021">
    <property type="protein sequence ID" value="MFB5682896.1"/>
    <property type="molecule type" value="Genomic_DNA"/>
</dbReference>
<feature type="region of interest" description="Disordered" evidence="4">
    <location>
        <begin position="236"/>
        <end position="270"/>
    </location>
</feature>
<accession>A0ABV5BB13</accession>
<keyword evidence="1" id="KW-0749">Sporulation</keyword>
<dbReference type="PANTHER" id="PTHR39183:SF1">
    <property type="entry name" value="SPORE COAT PROTEIN F-LIKE PROTEIN YHCQ"/>
    <property type="match status" value="1"/>
</dbReference>
<feature type="compositionally biased region" description="Polar residues" evidence="4">
    <location>
        <begin position="249"/>
        <end position="270"/>
    </location>
</feature>
<dbReference type="InterPro" id="IPR012851">
    <property type="entry name" value="Spore_coat_CotF-like"/>
</dbReference>
<evidence type="ECO:0000256" key="4">
    <source>
        <dbReference type="SAM" id="MobiDB-lite"/>
    </source>
</evidence>
<protein>
    <submittedName>
        <fullName evidence="5">Spore coat protein</fullName>
    </submittedName>
</protein>
<evidence type="ECO:0000256" key="1">
    <source>
        <dbReference type="ARBA" id="ARBA00022969"/>
    </source>
</evidence>
<evidence type="ECO:0000256" key="2">
    <source>
        <dbReference type="ARBA" id="ARBA00024325"/>
    </source>
</evidence>
<comment type="caution">
    <text evidence="5">The sequence shown here is derived from an EMBL/GenBank/DDBJ whole genome shotgun (WGS) entry which is preliminary data.</text>
</comment>
<keyword evidence="6" id="KW-1185">Reference proteome</keyword>
<comment type="similarity">
    <text evidence="3">Belongs to the CotF family.</text>
</comment>
<proteinExistence type="inferred from homology"/>
<gene>
    <name evidence="5" type="ORF">ACE3NQ_18430</name>
</gene>
<name>A0ABV5BB13_9BACL</name>
<keyword evidence="5" id="KW-0167">Capsid protein</keyword>
<evidence type="ECO:0000256" key="3">
    <source>
        <dbReference type="ARBA" id="ARBA00024344"/>
    </source>
</evidence>
<evidence type="ECO:0000313" key="5">
    <source>
        <dbReference type="EMBL" id="MFB5682896.1"/>
    </source>
</evidence>
<comment type="subcellular location">
    <subcellularLocation>
        <location evidence="2">Spore coat</location>
    </subcellularLocation>
</comment>
<dbReference type="Gene3D" id="1.20.1260.10">
    <property type="match status" value="1"/>
</dbReference>
<dbReference type="RefSeq" id="WP_375526640.1">
    <property type="nucleotide sequence ID" value="NZ_JBHILM010000021.1"/>
</dbReference>
<dbReference type="Pfam" id="PF07875">
    <property type="entry name" value="Coat_F"/>
    <property type="match status" value="1"/>
</dbReference>
<reference evidence="5 6" key="1">
    <citation type="submission" date="2024-09" db="EMBL/GenBank/DDBJ databases">
        <authorList>
            <person name="Ruan L."/>
        </authorList>
    </citation>
    <scope>NUCLEOTIDE SEQUENCE [LARGE SCALE GENOMIC DNA]</scope>
    <source>
        <strain evidence="5 6">D33</strain>
    </source>
</reference>
<dbReference type="Proteomes" id="UP001580407">
    <property type="component" value="Unassembled WGS sequence"/>
</dbReference>
<dbReference type="PANTHER" id="PTHR39183">
    <property type="entry name" value="SPORE COAT PROTEIN F-LIKE PROTEIN YHCQ"/>
    <property type="match status" value="1"/>
</dbReference>
<dbReference type="InterPro" id="IPR012347">
    <property type="entry name" value="Ferritin-like"/>
</dbReference>